<protein>
    <submittedName>
        <fullName evidence="2">VWA domain-containing protein</fullName>
    </submittedName>
</protein>
<dbReference type="SMART" id="SM00327">
    <property type="entry name" value="VWA"/>
    <property type="match status" value="1"/>
</dbReference>
<dbReference type="EMBL" id="DVJO01000118">
    <property type="protein sequence ID" value="HIS83041.1"/>
    <property type="molecule type" value="Genomic_DNA"/>
</dbReference>
<dbReference type="AlphaFoldDB" id="A0A9D1FX55"/>
<dbReference type="InterPro" id="IPR002035">
    <property type="entry name" value="VWF_A"/>
</dbReference>
<evidence type="ECO:0000313" key="2">
    <source>
        <dbReference type="EMBL" id="HIS83041.1"/>
    </source>
</evidence>
<evidence type="ECO:0000313" key="3">
    <source>
        <dbReference type="Proteomes" id="UP000824139"/>
    </source>
</evidence>
<feature type="domain" description="VWFA" evidence="1">
    <location>
        <begin position="44"/>
        <end position="202"/>
    </location>
</feature>
<organism evidence="2 3">
    <name type="scientific">Candidatus Scatenecus faecavium</name>
    <dbReference type="NCBI Taxonomy" id="2840915"/>
    <lineage>
        <taxon>Bacteria</taxon>
        <taxon>Candidatus Scatenecus</taxon>
    </lineage>
</organism>
<name>A0A9D1FX55_9BACT</name>
<sequence length="268" mass="29796">MFFLLCLVSSAFAANSRYNVYSPSTYKQINIVQSPKNSRINGYAVELLVDYSGSMGRWIQLAKETLEFILPKIPKTTSVALRVLGENNGQRGFAFADLCKSTRLVTFFKHENQTNIVKGLQEAQLGGMTPLEFALRETIEKDLRSVRVFNNDKSGAKDKKIILVTDGDDTCGGDPCKYIREVMRLRKDFQIDVVQLGSSTELMCLSAETGGSFYKVDGSRGKFVRAFENTFGVPVGTVEQGIKEKTGTVQPAKPIPQTPARGYKFINF</sequence>
<evidence type="ECO:0000259" key="1">
    <source>
        <dbReference type="PROSITE" id="PS50234"/>
    </source>
</evidence>
<dbReference type="Pfam" id="PF13768">
    <property type="entry name" value="VWA_3"/>
    <property type="match status" value="1"/>
</dbReference>
<comment type="caution">
    <text evidence="2">The sequence shown here is derived from an EMBL/GenBank/DDBJ whole genome shotgun (WGS) entry which is preliminary data.</text>
</comment>
<dbReference type="PROSITE" id="PS50234">
    <property type="entry name" value="VWFA"/>
    <property type="match status" value="1"/>
</dbReference>
<reference evidence="2" key="2">
    <citation type="journal article" date="2021" name="PeerJ">
        <title>Extensive microbial diversity within the chicken gut microbiome revealed by metagenomics and culture.</title>
        <authorList>
            <person name="Gilroy R."/>
            <person name="Ravi A."/>
            <person name="Getino M."/>
            <person name="Pursley I."/>
            <person name="Horton D.L."/>
            <person name="Alikhan N.F."/>
            <person name="Baker D."/>
            <person name="Gharbi K."/>
            <person name="Hall N."/>
            <person name="Watson M."/>
            <person name="Adriaenssens E.M."/>
            <person name="Foster-Nyarko E."/>
            <person name="Jarju S."/>
            <person name="Secka A."/>
            <person name="Antonio M."/>
            <person name="Oren A."/>
            <person name="Chaudhuri R.R."/>
            <person name="La Ragione R."/>
            <person name="Hildebrand F."/>
            <person name="Pallen M.J."/>
        </authorList>
    </citation>
    <scope>NUCLEOTIDE SEQUENCE</scope>
    <source>
        <strain evidence="2">CHK152-2994</strain>
    </source>
</reference>
<dbReference type="InterPro" id="IPR036465">
    <property type="entry name" value="vWFA_dom_sf"/>
</dbReference>
<dbReference type="Gene3D" id="3.40.50.410">
    <property type="entry name" value="von Willebrand factor, type A domain"/>
    <property type="match status" value="1"/>
</dbReference>
<proteinExistence type="predicted"/>
<gene>
    <name evidence="2" type="ORF">IAD41_05490</name>
</gene>
<dbReference type="Proteomes" id="UP000824139">
    <property type="component" value="Unassembled WGS sequence"/>
</dbReference>
<reference evidence="2" key="1">
    <citation type="submission" date="2020-10" db="EMBL/GenBank/DDBJ databases">
        <authorList>
            <person name="Gilroy R."/>
        </authorList>
    </citation>
    <scope>NUCLEOTIDE SEQUENCE</scope>
    <source>
        <strain evidence="2">CHK152-2994</strain>
    </source>
</reference>
<dbReference type="SUPFAM" id="SSF53300">
    <property type="entry name" value="vWA-like"/>
    <property type="match status" value="1"/>
</dbReference>
<accession>A0A9D1FX55</accession>